<evidence type="ECO:0000313" key="3">
    <source>
        <dbReference type="EMBL" id="CAB4940873.1"/>
    </source>
</evidence>
<proteinExistence type="predicted"/>
<dbReference type="PANTHER" id="PTHR34846:SF5">
    <property type="entry name" value="CARBOXYMUCONOLACTONE DECARBOXYLASE-LIKE DOMAIN-CONTAINING PROTEIN"/>
    <property type="match status" value="1"/>
</dbReference>
<reference evidence="3" key="1">
    <citation type="submission" date="2020-05" db="EMBL/GenBank/DDBJ databases">
        <authorList>
            <person name="Chiriac C."/>
            <person name="Salcher M."/>
            <person name="Ghai R."/>
            <person name="Kavagutti S V."/>
        </authorList>
    </citation>
    <scope>NUCLEOTIDE SEQUENCE</scope>
</reference>
<dbReference type="SUPFAM" id="SSF69118">
    <property type="entry name" value="AhpD-like"/>
    <property type="match status" value="1"/>
</dbReference>
<organism evidence="3">
    <name type="scientific">freshwater metagenome</name>
    <dbReference type="NCBI Taxonomy" id="449393"/>
    <lineage>
        <taxon>unclassified sequences</taxon>
        <taxon>metagenomes</taxon>
        <taxon>ecological metagenomes</taxon>
    </lineage>
</organism>
<accession>A0A6J7JC85</accession>
<dbReference type="AlphaFoldDB" id="A0A6J7JC85"/>
<gene>
    <name evidence="3" type="ORF">UFOPK3674_01817</name>
</gene>
<dbReference type="Pfam" id="PF02627">
    <property type="entry name" value="CMD"/>
    <property type="match status" value="1"/>
</dbReference>
<dbReference type="EMBL" id="CAFBMX010000010">
    <property type="protein sequence ID" value="CAB4940873.1"/>
    <property type="molecule type" value="Genomic_DNA"/>
</dbReference>
<feature type="region of interest" description="Disordered" evidence="1">
    <location>
        <begin position="1"/>
        <end position="22"/>
    </location>
</feature>
<evidence type="ECO:0000259" key="2">
    <source>
        <dbReference type="Pfam" id="PF02627"/>
    </source>
</evidence>
<name>A0A6J7JC85_9ZZZZ</name>
<dbReference type="GO" id="GO:0051920">
    <property type="term" value="F:peroxiredoxin activity"/>
    <property type="evidence" value="ECO:0007669"/>
    <property type="project" value="InterPro"/>
</dbReference>
<dbReference type="Gene3D" id="1.20.1290.10">
    <property type="entry name" value="AhpD-like"/>
    <property type="match status" value="1"/>
</dbReference>
<dbReference type="InterPro" id="IPR003779">
    <property type="entry name" value="CMD-like"/>
</dbReference>
<protein>
    <submittedName>
        <fullName evidence="3">Unannotated protein</fullName>
    </submittedName>
</protein>
<feature type="domain" description="Carboxymuconolactone decarboxylase-like" evidence="2">
    <location>
        <begin position="54"/>
        <end position="137"/>
    </location>
</feature>
<dbReference type="PANTHER" id="PTHR34846">
    <property type="entry name" value="4-CARBOXYMUCONOLACTONE DECARBOXYLASE FAMILY PROTEIN (AFU_ORTHOLOGUE AFUA_6G11590)"/>
    <property type="match status" value="1"/>
</dbReference>
<dbReference type="InterPro" id="IPR029032">
    <property type="entry name" value="AhpD-like"/>
</dbReference>
<sequence length="193" mass="20697">MPVMSTSDPFTVRGPARVGPVTEPDADQLERLAKAPRTADGTPIGLFATLAHRPRLMARANALGGALMFDSTIPERERELVIVRAAARARCAYELSQHRRIGIDAGLTEAQVDAAIAFDDEHPWSAADRALLTLADEVSADADVSDATWAALDGIFDPVQRLELVLVVGFYRMLAGFLNGARVQLDGAAQFAS</sequence>
<evidence type="ECO:0000256" key="1">
    <source>
        <dbReference type="SAM" id="MobiDB-lite"/>
    </source>
</evidence>